<reference evidence="3 4" key="1">
    <citation type="submission" date="2020-03" db="EMBL/GenBank/DDBJ databases">
        <title>Alteromonas ponticola sp. nov., isolated from seawater.</title>
        <authorList>
            <person name="Yoon J.-H."/>
            <person name="Kim Y.-O."/>
        </authorList>
    </citation>
    <scope>NUCLEOTIDE SEQUENCE [LARGE SCALE GENOMIC DNA]</scope>
    <source>
        <strain evidence="3 4">MYP5</strain>
    </source>
</reference>
<dbReference type="EMBL" id="JAATNW010000008">
    <property type="protein sequence ID" value="NMH61289.1"/>
    <property type="molecule type" value="Genomic_DNA"/>
</dbReference>
<dbReference type="InterPro" id="IPR046531">
    <property type="entry name" value="DUF6596"/>
</dbReference>
<feature type="domain" description="DUF6596" evidence="2">
    <location>
        <begin position="184"/>
        <end position="283"/>
    </location>
</feature>
<feature type="domain" description="RNA polymerase sigma factor 70 region 4 type 2" evidence="1">
    <location>
        <begin position="118"/>
        <end position="165"/>
    </location>
</feature>
<name>A0ABX1R4B8_9ALTE</name>
<gene>
    <name evidence="3" type="ORF">HCJ96_14760</name>
</gene>
<keyword evidence="4" id="KW-1185">Reference proteome</keyword>
<dbReference type="InterPro" id="IPR013325">
    <property type="entry name" value="RNA_pol_sigma_r2"/>
</dbReference>
<protein>
    <submittedName>
        <fullName evidence="3">RNA polymerase sigma factor</fullName>
    </submittedName>
</protein>
<evidence type="ECO:0000259" key="1">
    <source>
        <dbReference type="Pfam" id="PF08281"/>
    </source>
</evidence>
<comment type="caution">
    <text evidence="3">The sequence shown here is derived from an EMBL/GenBank/DDBJ whole genome shotgun (WGS) entry which is preliminary data.</text>
</comment>
<dbReference type="SUPFAM" id="SSF48452">
    <property type="entry name" value="TPR-like"/>
    <property type="match status" value="1"/>
</dbReference>
<dbReference type="SUPFAM" id="SSF88659">
    <property type="entry name" value="Sigma3 and sigma4 domains of RNA polymerase sigma factors"/>
    <property type="match status" value="1"/>
</dbReference>
<organism evidence="3 4">
    <name type="scientific">Alteromonas ponticola</name>
    <dbReference type="NCBI Taxonomy" id="2720613"/>
    <lineage>
        <taxon>Bacteria</taxon>
        <taxon>Pseudomonadati</taxon>
        <taxon>Pseudomonadota</taxon>
        <taxon>Gammaproteobacteria</taxon>
        <taxon>Alteromonadales</taxon>
        <taxon>Alteromonadaceae</taxon>
        <taxon>Alteromonas/Salinimonas group</taxon>
        <taxon>Alteromonas</taxon>
    </lineage>
</organism>
<dbReference type="InterPro" id="IPR011990">
    <property type="entry name" value="TPR-like_helical_dom_sf"/>
</dbReference>
<evidence type="ECO:0000259" key="2">
    <source>
        <dbReference type="Pfam" id="PF20239"/>
    </source>
</evidence>
<dbReference type="InterPro" id="IPR013249">
    <property type="entry name" value="RNA_pol_sigma70_r4_t2"/>
</dbReference>
<evidence type="ECO:0000313" key="4">
    <source>
        <dbReference type="Proteomes" id="UP000709336"/>
    </source>
</evidence>
<sequence>MINRTQIQLELDKLYRSDSRKIFATLVRLLGDFDLAEEALHDAFLAASKTWLTEGIPSQPVNWLISAGRFKSIDRIRKDKTAQRLLRQDPSKTESEEFNEDQYDEYLDDDVLKLIFTCCHPAVNPEIQIALTLREVCGLKTENIAQAFLVSTTTMAQRIVRGKGKIRHSAIPFELPAKNELNQRLDAVLLVIYLIYNEGYLATSGTSLLRIDLSNEAIRLATLLSELIDDSEVNGLLALLLFQDARKAARVDSAGNSILLENQDRSLWNAKQVQTGVHYLNRAFEGSYGVYTLQAAIAHEHVRAKEYTSTNWAAIEAFYRNIISIEPTAIFRLNHAVALSMVDGPESGLQQINALLLSNELKDYTFLYCAQGEMLYRQKRYTDALNAFSYAHSLTNQAAALQSIKCRMDEIKQHIR</sequence>
<dbReference type="PANTHER" id="PTHR47756:SF2">
    <property type="entry name" value="BLL6612 PROTEIN"/>
    <property type="match status" value="1"/>
</dbReference>
<dbReference type="Gene3D" id="1.10.1740.10">
    <property type="match status" value="1"/>
</dbReference>
<dbReference type="RefSeq" id="WP_169211853.1">
    <property type="nucleotide sequence ID" value="NZ_JAATNW010000008.1"/>
</dbReference>
<accession>A0ABX1R4B8</accession>
<dbReference type="PANTHER" id="PTHR47756">
    <property type="entry name" value="BLL6612 PROTEIN-RELATED"/>
    <property type="match status" value="1"/>
</dbReference>
<proteinExistence type="predicted"/>
<dbReference type="Proteomes" id="UP000709336">
    <property type="component" value="Unassembled WGS sequence"/>
</dbReference>
<evidence type="ECO:0000313" key="3">
    <source>
        <dbReference type="EMBL" id="NMH61289.1"/>
    </source>
</evidence>
<dbReference type="Pfam" id="PF08281">
    <property type="entry name" value="Sigma70_r4_2"/>
    <property type="match status" value="1"/>
</dbReference>
<dbReference type="Pfam" id="PF20239">
    <property type="entry name" value="DUF6596"/>
    <property type="match status" value="1"/>
</dbReference>
<dbReference type="SUPFAM" id="SSF88946">
    <property type="entry name" value="Sigma2 domain of RNA polymerase sigma factors"/>
    <property type="match status" value="1"/>
</dbReference>
<dbReference type="InterPro" id="IPR013324">
    <property type="entry name" value="RNA_pol_sigma_r3/r4-like"/>
</dbReference>